<dbReference type="EMBL" id="CP126659">
    <property type="protein sequence ID" value="WJZ99491.1"/>
    <property type="molecule type" value="Genomic_DNA"/>
</dbReference>
<keyword evidence="2" id="KW-1185">Reference proteome</keyword>
<reference evidence="1 2" key="1">
    <citation type="journal article" date="2023" name="Hortic Res">
        <title>The complete reference genome for grapevine (Vitis vinifera L.) genetics and breeding.</title>
        <authorList>
            <person name="Shi X."/>
            <person name="Cao S."/>
            <person name="Wang X."/>
            <person name="Huang S."/>
            <person name="Wang Y."/>
            <person name="Liu Z."/>
            <person name="Liu W."/>
            <person name="Leng X."/>
            <person name="Peng Y."/>
            <person name="Wang N."/>
            <person name="Wang Y."/>
            <person name="Ma Z."/>
            <person name="Xu X."/>
            <person name="Zhang F."/>
            <person name="Xue H."/>
            <person name="Zhong H."/>
            <person name="Wang Y."/>
            <person name="Zhang K."/>
            <person name="Velt A."/>
            <person name="Avia K."/>
            <person name="Holtgrawe D."/>
            <person name="Grimplet J."/>
            <person name="Matus J.T."/>
            <person name="Ware D."/>
            <person name="Wu X."/>
            <person name="Wang H."/>
            <person name="Liu C."/>
            <person name="Fang Y."/>
            <person name="Rustenholz C."/>
            <person name="Cheng Z."/>
            <person name="Xiao H."/>
            <person name="Zhou Y."/>
        </authorList>
    </citation>
    <scope>NUCLEOTIDE SEQUENCE [LARGE SCALE GENOMIC DNA]</scope>
    <source>
        <strain evidence="2">cv. Pinot noir / PN40024</strain>
        <tissue evidence="1">Leaf</tissue>
    </source>
</reference>
<organism evidence="1 2">
    <name type="scientific">Vitis vinifera</name>
    <name type="common">Grape</name>
    <dbReference type="NCBI Taxonomy" id="29760"/>
    <lineage>
        <taxon>Eukaryota</taxon>
        <taxon>Viridiplantae</taxon>
        <taxon>Streptophyta</taxon>
        <taxon>Embryophyta</taxon>
        <taxon>Tracheophyta</taxon>
        <taxon>Spermatophyta</taxon>
        <taxon>Magnoliopsida</taxon>
        <taxon>eudicotyledons</taxon>
        <taxon>Gunneridae</taxon>
        <taxon>Pentapetalae</taxon>
        <taxon>rosids</taxon>
        <taxon>Vitales</taxon>
        <taxon>Vitaceae</taxon>
        <taxon>Viteae</taxon>
        <taxon>Vitis</taxon>
    </lineage>
</organism>
<name>A0ABY9CY99_VITVI</name>
<accession>A0ABY9CY99</accession>
<sequence length="111" mass="13099">MKGKAKVELWREAVSELRKSVPYIKGVEKKVFLPLKWSYDSLQAYGSRCLVQSAKGLEHIPDDRTWQSLAIMDNGIIRRPDHALQCSRHQFCFYKLIFTLRRCQRDSQKDR</sequence>
<evidence type="ECO:0000313" key="2">
    <source>
        <dbReference type="Proteomes" id="UP001227230"/>
    </source>
</evidence>
<dbReference type="Proteomes" id="UP001227230">
    <property type="component" value="Chromosome 12"/>
</dbReference>
<protein>
    <submittedName>
        <fullName evidence="1">Uncharacterized protein</fullName>
    </submittedName>
</protein>
<evidence type="ECO:0000313" key="1">
    <source>
        <dbReference type="EMBL" id="WJZ99491.1"/>
    </source>
</evidence>
<gene>
    <name evidence="1" type="ORF">VitviT2T_017933</name>
</gene>
<proteinExistence type="predicted"/>